<evidence type="ECO:0000313" key="2">
    <source>
        <dbReference type="EMBL" id="TNN86096.1"/>
    </source>
</evidence>
<reference evidence="2 3" key="1">
    <citation type="submission" date="2019-03" db="EMBL/GenBank/DDBJ databases">
        <title>First draft genome of Liparis tanakae, snailfish: a comprehensive survey of snailfish specific genes.</title>
        <authorList>
            <person name="Kim W."/>
            <person name="Song I."/>
            <person name="Jeong J.-H."/>
            <person name="Kim D."/>
            <person name="Kim S."/>
            <person name="Ryu S."/>
            <person name="Song J.Y."/>
            <person name="Lee S.K."/>
        </authorList>
    </citation>
    <scope>NUCLEOTIDE SEQUENCE [LARGE SCALE GENOMIC DNA]</scope>
    <source>
        <tissue evidence="2">Muscle</tissue>
    </source>
</reference>
<feature type="compositionally biased region" description="Basic and acidic residues" evidence="1">
    <location>
        <begin position="65"/>
        <end position="86"/>
    </location>
</feature>
<keyword evidence="3" id="KW-1185">Reference proteome</keyword>
<dbReference type="AlphaFoldDB" id="A0A4Z2J7C1"/>
<dbReference type="EMBL" id="SRLO01000017">
    <property type="protein sequence ID" value="TNN86096.1"/>
    <property type="molecule type" value="Genomic_DNA"/>
</dbReference>
<evidence type="ECO:0000256" key="1">
    <source>
        <dbReference type="SAM" id="MobiDB-lite"/>
    </source>
</evidence>
<proteinExistence type="predicted"/>
<name>A0A4Z2J7C1_9TELE</name>
<organism evidence="2 3">
    <name type="scientific">Liparis tanakae</name>
    <name type="common">Tanaka's snailfish</name>
    <dbReference type="NCBI Taxonomy" id="230148"/>
    <lineage>
        <taxon>Eukaryota</taxon>
        <taxon>Metazoa</taxon>
        <taxon>Chordata</taxon>
        <taxon>Craniata</taxon>
        <taxon>Vertebrata</taxon>
        <taxon>Euteleostomi</taxon>
        <taxon>Actinopterygii</taxon>
        <taxon>Neopterygii</taxon>
        <taxon>Teleostei</taxon>
        <taxon>Neoteleostei</taxon>
        <taxon>Acanthomorphata</taxon>
        <taxon>Eupercaria</taxon>
        <taxon>Perciformes</taxon>
        <taxon>Cottioidei</taxon>
        <taxon>Cottales</taxon>
        <taxon>Liparidae</taxon>
        <taxon>Liparis</taxon>
    </lineage>
</organism>
<feature type="region of interest" description="Disordered" evidence="1">
    <location>
        <begin position="133"/>
        <end position="154"/>
    </location>
</feature>
<protein>
    <submittedName>
        <fullName evidence="2">Uncharacterized protein</fullName>
    </submittedName>
</protein>
<accession>A0A4Z2J7C1</accession>
<dbReference type="Proteomes" id="UP000314294">
    <property type="component" value="Unassembled WGS sequence"/>
</dbReference>
<evidence type="ECO:0000313" key="3">
    <source>
        <dbReference type="Proteomes" id="UP000314294"/>
    </source>
</evidence>
<gene>
    <name evidence="2" type="ORF">EYF80_003513</name>
</gene>
<feature type="region of interest" description="Disordered" evidence="1">
    <location>
        <begin position="47"/>
        <end position="86"/>
    </location>
</feature>
<sequence>MCYDAISRVARGPHLHDLPRLHRQRGEVSSAVDRDALPQDGVQPLHLIPTQHADPPALLRGIGGGHDERTERDVLTESDRDRAAAERDSLPLISGSLIGGSVVWVNPNSNKLKEGKVFPELRQCQEARRAPLWPPALDLGPASGEVGETGPSKERLSISNGARLLFFDRVLVRRGGEVSTPREPAAAAAWRTPQLAESSGEGSEFTVGPV</sequence>
<comment type="caution">
    <text evidence="2">The sequence shown here is derived from an EMBL/GenBank/DDBJ whole genome shotgun (WGS) entry which is preliminary data.</text>
</comment>
<feature type="region of interest" description="Disordered" evidence="1">
    <location>
        <begin position="181"/>
        <end position="210"/>
    </location>
</feature>